<dbReference type="AlphaFoldDB" id="A0A8S9QYL2"/>
<sequence length="127" mass="13986">MEKTTKGLMVSSSKRTSWINRGIQLGRSPSWIDRGIQLGHSPSWIDHGIQLGHGCRPAFSLGTSMFGNRTQYNGIGEYGCRLVKFECRSIRTVSHNPTDSASGVSRCSVGGVDRHQCELPMDMELST</sequence>
<organism evidence="1 2">
    <name type="scientific">Brassica cretica</name>
    <name type="common">Mustard</name>
    <dbReference type="NCBI Taxonomy" id="69181"/>
    <lineage>
        <taxon>Eukaryota</taxon>
        <taxon>Viridiplantae</taxon>
        <taxon>Streptophyta</taxon>
        <taxon>Embryophyta</taxon>
        <taxon>Tracheophyta</taxon>
        <taxon>Spermatophyta</taxon>
        <taxon>Magnoliopsida</taxon>
        <taxon>eudicotyledons</taxon>
        <taxon>Gunneridae</taxon>
        <taxon>Pentapetalae</taxon>
        <taxon>rosids</taxon>
        <taxon>malvids</taxon>
        <taxon>Brassicales</taxon>
        <taxon>Brassicaceae</taxon>
        <taxon>Brassiceae</taxon>
        <taxon>Brassica</taxon>
    </lineage>
</organism>
<proteinExistence type="predicted"/>
<comment type="caution">
    <text evidence="1">The sequence shown here is derived from an EMBL/GenBank/DDBJ whole genome shotgun (WGS) entry which is preliminary data.</text>
</comment>
<evidence type="ECO:0000313" key="1">
    <source>
        <dbReference type="EMBL" id="KAF3554395.1"/>
    </source>
</evidence>
<gene>
    <name evidence="1" type="ORF">F2Q69_00016055</name>
</gene>
<reference evidence="1" key="1">
    <citation type="submission" date="2019-12" db="EMBL/GenBank/DDBJ databases">
        <title>Genome sequencing and annotation of Brassica cretica.</title>
        <authorList>
            <person name="Studholme D.J."/>
            <person name="Sarris P."/>
        </authorList>
    </citation>
    <scope>NUCLEOTIDE SEQUENCE</scope>
    <source>
        <strain evidence="1">PFS-109/04</strain>
        <tissue evidence="1">Leaf</tissue>
    </source>
</reference>
<dbReference type="Proteomes" id="UP000712600">
    <property type="component" value="Unassembled WGS sequence"/>
</dbReference>
<dbReference type="EMBL" id="QGKX02000996">
    <property type="protein sequence ID" value="KAF3554395.1"/>
    <property type="molecule type" value="Genomic_DNA"/>
</dbReference>
<name>A0A8S9QYL2_BRACR</name>
<protein>
    <submittedName>
        <fullName evidence="1">Uncharacterized protein</fullName>
    </submittedName>
</protein>
<evidence type="ECO:0000313" key="2">
    <source>
        <dbReference type="Proteomes" id="UP000712600"/>
    </source>
</evidence>
<accession>A0A8S9QYL2</accession>